<dbReference type="KEGG" id="msto:MSTO_32440"/>
<accession>A0A7I7Q9U9</accession>
<evidence type="ECO:0000313" key="2">
    <source>
        <dbReference type="Proteomes" id="UP000467130"/>
    </source>
</evidence>
<protein>
    <recommendedName>
        <fullName evidence="3">LLM class F420-dependent oxidoreductase</fullName>
    </recommendedName>
</protein>
<sequence length="45" mass="4862">MKAVERFAELGIELINVGPMPGNPDPVGYIRRVGDELAPRLAEIG</sequence>
<organism evidence="1 2">
    <name type="scientific">Mycobacterium stomatepiae</name>
    <dbReference type="NCBI Taxonomy" id="470076"/>
    <lineage>
        <taxon>Bacteria</taxon>
        <taxon>Bacillati</taxon>
        <taxon>Actinomycetota</taxon>
        <taxon>Actinomycetes</taxon>
        <taxon>Mycobacteriales</taxon>
        <taxon>Mycobacteriaceae</taxon>
        <taxon>Mycobacterium</taxon>
        <taxon>Mycobacterium simiae complex</taxon>
    </lineage>
</organism>
<evidence type="ECO:0000313" key="1">
    <source>
        <dbReference type="EMBL" id="BBY23039.1"/>
    </source>
</evidence>
<name>A0A7I7Q9U9_9MYCO</name>
<gene>
    <name evidence="1" type="ORF">MSTO_32440</name>
</gene>
<evidence type="ECO:0008006" key="3">
    <source>
        <dbReference type="Google" id="ProtNLM"/>
    </source>
</evidence>
<dbReference type="Proteomes" id="UP000467130">
    <property type="component" value="Chromosome"/>
</dbReference>
<proteinExistence type="predicted"/>
<dbReference type="EMBL" id="AP022587">
    <property type="protein sequence ID" value="BBY23039.1"/>
    <property type="molecule type" value="Genomic_DNA"/>
</dbReference>
<dbReference type="AlphaFoldDB" id="A0A7I7Q9U9"/>
<keyword evidence="2" id="KW-1185">Reference proteome</keyword>
<reference evidence="1 2" key="1">
    <citation type="journal article" date="2019" name="Emerg. Microbes Infect.">
        <title>Comprehensive subspecies identification of 175 nontuberculous mycobacteria species based on 7547 genomic profiles.</title>
        <authorList>
            <person name="Matsumoto Y."/>
            <person name="Kinjo T."/>
            <person name="Motooka D."/>
            <person name="Nabeya D."/>
            <person name="Jung N."/>
            <person name="Uechi K."/>
            <person name="Horii T."/>
            <person name="Iida T."/>
            <person name="Fujita J."/>
            <person name="Nakamura S."/>
        </authorList>
    </citation>
    <scope>NUCLEOTIDE SEQUENCE [LARGE SCALE GENOMIC DNA]</scope>
    <source>
        <strain evidence="1 2">JCM 17783</strain>
    </source>
</reference>